<keyword evidence="4" id="KW-0804">Transcription</keyword>
<dbReference type="SUPFAM" id="SSF46785">
    <property type="entry name" value="Winged helix' DNA-binding domain"/>
    <property type="match status" value="1"/>
</dbReference>
<dbReference type="EMBL" id="JAQIOY010000002">
    <property type="protein sequence ID" value="MDA7424413.1"/>
    <property type="molecule type" value="Genomic_DNA"/>
</dbReference>
<protein>
    <submittedName>
        <fullName evidence="6">LysR family transcriptional regulator</fullName>
    </submittedName>
</protein>
<keyword evidence="2" id="KW-0805">Transcription regulation</keyword>
<dbReference type="PANTHER" id="PTHR30579:SF3">
    <property type="entry name" value="TRANSCRIPTIONAL REGULATORY PROTEIN"/>
    <property type="match status" value="1"/>
</dbReference>
<dbReference type="PANTHER" id="PTHR30579">
    <property type="entry name" value="TRANSCRIPTIONAL REGULATOR"/>
    <property type="match status" value="1"/>
</dbReference>
<sequence>MNWDDLRYCLALQRYGTMSAAAKHLETNAATVSRRVERLGNSLKTQLFIKEKDNWRPTPEAEQLAHLAGMFDESLGTYTLASISGANRPRRLKITSPLRILQLGIFRNTYKLLEANPELSLDVDYNEASLAYGEADIALSVDKPDHGRLIRRQLATVDWRVYGARKNNGDFRGWADLTDTNEEGWLNQDVLRQHFECDSRFGVNGLNLMLSVVKQTNLVAFFPSSMAARHPEIVEIDGFEPQMMQIWASYHSTRQSDQMVRIVFDWLIETTQHI</sequence>
<dbReference type="Gene3D" id="1.10.10.10">
    <property type="entry name" value="Winged helix-like DNA-binding domain superfamily/Winged helix DNA-binding domain"/>
    <property type="match status" value="1"/>
</dbReference>
<evidence type="ECO:0000256" key="1">
    <source>
        <dbReference type="ARBA" id="ARBA00009437"/>
    </source>
</evidence>
<dbReference type="PROSITE" id="PS50931">
    <property type="entry name" value="HTH_LYSR"/>
    <property type="match status" value="1"/>
</dbReference>
<dbReference type="InterPro" id="IPR050176">
    <property type="entry name" value="LTTR"/>
</dbReference>
<dbReference type="SUPFAM" id="SSF53850">
    <property type="entry name" value="Periplasmic binding protein-like II"/>
    <property type="match status" value="1"/>
</dbReference>
<dbReference type="InterPro" id="IPR036390">
    <property type="entry name" value="WH_DNA-bd_sf"/>
</dbReference>
<evidence type="ECO:0000256" key="2">
    <source>
        <dbReference type="ARBA" id="ARBA00023015"/>
    </source>
</evidence>
<evidence type="ECO:0000256" key="3">
    <source>
        <dbReference type="ARBA" id="ARBA00023125"/>
    </source>
</evidence>
<dbReference type="InterPro" id="IPR036388">
    <property type="entry name" value="WH-like_DNA-bd_sf"/>
</dbReference>
<name>A0ABT4XR45_9RHOB</name>
<dbReference type="Gene3D" id="3.40.190.290">
    <property type="match status" value="1"/>
</dbReference>
<evidence type="ECO:0000259" key="5">
    <source>
        <dbReference type="PROSITE" id="PS50931"/>
    </source>
</evidence>
<comment type="similarity">
    <text evidence="1">Belongs to the LysR transcriptional regulatory family.</text>
</comment>
<reference evidence="6 7" key="1">
    <citation type="submission" date="2023-01" db="EMBL/GenBank/DDBJ databases">
        <title>Thalassococcus onchidii sp. nov., isolated from a marine invertebrate from the South China Sea.</title>
        <authorList>
            <person name="Xu S."/>
            <person name="Liu Z."/>
            <person name="Xu Y."/>
        </authorList>
    </citation>
    <scope>NUCLEOTIDE SEQUENCE [LARGE SCALE GENOMIC DNA]</scope>
    <source>
        <strain evidence="6 7">KCTC 32084</strain>
    </source>
</reference>
<evidence type="ECO:0000313" key="6">
    <source>
        <dbReference type="EMBL" id="MDA7424413.1"/>
    </source>
</evidence>
<accession>A0ABT4XR45</accession>
<evidence type="ECO:0000256" key="4">
    <source>
        <dbReference type="ARBA" id="ARBA00023163"/>
    </source>
</evidence>
<dbReference type="Proteomes" id="UP001210720">
    <property type="component" value="Unassembled WGS sequence"/>
</dbReference>
<keyword evidence="7" id="KW-1185">Reference proteome</keyword>
<comment type="caution">
    <text evidence="6">The sequence shown here is derived from an EMBL/GenBank/DDBJ whole genome shotgun (WGS) entry which is preliminary data.</text>
</comment>
<dbReference type="InterPro" id="IPR005119">
    <property type="entry name" value="LysR_subst-bd"/>
</dbReference>
<organism evidence="6 7">
    <name type="scientific">Thalassococcus lentus</name>
    <dbReference type="NCBI Taxonomy" id="1210524"/>
    <lineage>
        <taxon>Bacteria</taxon>
        <taxon>Pseudomonadati</taxon>
        <taxon>Pseudomonadota</taxon>
        <taxon>Alphaproteobacteria</taxon>
        <taxon>Rhodobacterales</taxon>
        <taxon>Roseobacteraceae</taxon>
        <taxon>Thalassococcus</taxon>
    </lineage>
</organism>
<feature type="domain" description="HTH lysR-type" evidence="5">
    <location>
        <begin position="1"/>
        <end position="58"/>
    </location>
</feature>
<keyword evidence="3" id="KW-0238">DNA-binding</keyword>
<evidence type="ECO:0000313" key="7">
    <source>
        <dbReference type="Proteomes" id="UP001210720"/>
    </source>
</evidence>
<dbReference type="Pfam" id="PF00126">
    <property type="entry name" value="HTH_1"/>
    <property type="match status" value="1"/>
</dbReference>
<dbReference type="RefSeq" id="WP_271431768.1">
    <property type="nucleotide sequence ID" value="NZ_JAQIOY010000002.1"/>
</dbReference>
<gene>
    <name evidence="6" type="ORF">PFY00_06730</name>
</gene>
<dbReference type="InterPro" id="IPR000847">
    <property type="entry name" value="LysR_HTH_N"/>
</dbReference>
<dbReference type="Pfam" id="PF03466">
    <property type="entry name" value="LysR_substrate"/>
    <property type="match status" value="1"/>
</dbReference>
<proteinExistence type="inferred from homology"/>